<proteinExistence type="predicted"/>
<accession>A0A402DAA8</accession>
<dbReference type="EMBL" id="BIFY01000011">
    <property type="protein sequence ID" value="GCE59117.1"/>
    <property type="molecule type" value="Genomic_DNA"/>
</dbReference>
<protein>
    <submittedName>
        <fullName evidence="1">Uncharacterized protein</fullName>
    </submittedName>
</protein>
<dbReference type="AlphaFoldDB" id="A0A402DAA8"/>
<dbReference type="Proteomes" id="UP000289660">
    <property type="component" value="Unassembled WGS sequence"/>
</dbReference>
<evidence type="ECO:0000313" key="1">
    <source>
        <dbReference type="EMBL" id="GCE59117.1"/>
    </source>
</evidence>
<evidence type="ECO:0000313" key="2">
    <source>
        <dbReference type="Proteomes" id="UP000289660"/>
    </source>
</evidence>
<comment type="caution">
    <text evidence="1">The sequence shown here is derived from an EMBL/GenBank/DDBJ whole genome shotgun (WGS) entry which is preliminary data.</text>
</comment>
<sequence length="35" mass="3897">MKEIVFYRTQSGASPVEDFLNSLSGKQAQKVGFYA</sequence>
<gene>
    <name evidence="1" type="ORF">MiAbB_01029</name>
</gene>
<name>A0A402DAA8_MICAE</name>
<reference evidence="2" key="1">
    <citation type="submission" date="2018-12" db="EMBL/GenBank/DDBJ databases">
        <title>Genome sequence of Microcystis aeruginosa NIES-4285.</title>
        <authorList>
            <person name="Tanabe Y."/>
        </authorList>
    </citation>
    <scope>NUCLEOTIDE SEQUENCE [LARGE SCALE GENOMIC DNA]</scope>
    <source>
        <strain evidence="2">NIES-4285</strain>
    </source>
</reference>
<organism evidence="1 2">
    <name type="scientific">Microcystis aeruginosa NIES-4285</name>
    <dbReference type="NCBI Taxonomy" id="2497681"/>
    <lineage>
        <taxon>Bacteria</taxon>
        <taxon>Bacillati</taxon>
        <taxon>Cyanobacteriota</taxon>
        <taxon>Cyanophyceae</taxon>
        <taxon>Oscillatoriophycideae</taxon>
        <taxon>Chroococcales</taxon>
        <taxon>Microcystaceae</taxon>
        <taxon>Microcystis</taxon>
    </lineage>
</organism>